<dbReference type="InterPro" id="IPR011006">
    <property type="entry name" value="CheY-like_superfamily"/>
</dbReference>
<dbReference type="PROSITE" id="PS50110">
    <property type="entry name" value="RESPONSE_REGULATORY"/>
    <property type="match status" value="1"/>
</dbReference>
<comment type="caution">
    <text evidence="3">The sequence shown here is derived from an EMBL/GenBank/DDBJ whole genome shotgun (WGS) entry which is preliminary data.</text>
</comment>
<dbReference type="Pfam" id="PF00072">
    <property type="entry name" value="Response_reg"/>
    <property type="match status" value="1"/>
</dbReference>
<dbReference type="RefSeq" id="WP_284391030.1">
    <property type="nucleotide sequence ID" value="NZ_BSNK01000002.1"/>
</dbReference>
<sequence length="125" mass="13443">MTTVFTGDVLIVEDNFIIAMDVEELVTELGATIVHIASSCDQALSAIKSAEITAAILDFNLDNDTSVSVADALQERGIPFVFATGYSDLSILPERYQSQPLLKKPYTREDIAIAFGPVSDSPSDS</sequence>
<proteinExistence type="predicted"/>
<evidence type="ECO:0000259" key="2">
    <source>
        <dbReference type="PROSITE" id="PS50110"/>
    </source>
</evidence>
<dbReference type="Gene3D" id="3.40.50.2300">
    <property type="match status" value="1"/>
</dbReference>
<keyword evidence="1" id="KW-0597">Phosphoprotein</keyword>
<reference evidence="3" key="1">
    <citation type="journal article" date="2014" name="Int. J. Syst. Evol. Microbiol.">
        <title>Complete genome of a new Firmicutes species belonging to the dominant human colonic microbiota ('Ruminococcus bicirculans') reveals two chromosomes and a selective capacity to utilize plant glucans.</title>
        <authorList>
            <consortium name="NISC Comparative Sequencing Program"/>
            <person name="Wegmann U."/>
            <person name="Louis P."/>
            <person name="Goesmann A."/>
            <person name="Henrissat B."/>
            <person name="Duncan S.H."/>
            <person name="Flint H.J."/>
        </authorList>
    </citation>
    <scope>NUCLEOTIDE SEQUENCE</scope>
    <source>
        <strain evidence="3">NBRC 108219</strain>
    </source>
</reference>
<keyword evidence="4" id="KW-1185">Reference proteome</keyword>
<organism evidence="3 4">
    <name type="scientific">Algimonas ampicilliniresistens</name>
    <dbReference type="NCBI Taxonomy" id="1298735"/>
    <lineage>
        <taxon>Bacteria</taxon>
        <taxon>Pseudomonadati</taxon>
        <taxon>Pseudomonadota</taxon>
        <taxon>Alphaproteobacteria</taxon>
        <taxon>Maricaulales</taxon>
        <taxon>Robiginitomaculaceae</taxon>
        <taxon>Algimonas</taxon>
    </lineage>
</organism>
<gene>
    <name evidence="3" type="ORF">GCM10007853_24080</name>
</gene>
<dbReference type="SMART" id="SM00448">
    <property type="entry name" value="REC"/>
    <property type="match status" value="1"/>
</dbReference>
<protein>
    <recommendedName>
        <fullName evidence="2">Response regulatory domain-containing protein</fullName>
    </recommendedName>
</protein>
<accession>A0ABQ5VBY1</accession>
<evidence type="ECO:0000256" key="1">
    <source>
        <dbReference type="PROSITE-ProRule" id="PRU00169"/>
    </source>
</evidence>
<dbReference type="SUPFAM" id="SSF52172">
    <property type="entry name" value="CheY-like"/>
    <property type="match status" value="1"/>
</dbReference>
<feature type="modified residue" description="4-aspartylphosphate" evidence="1">
    <location>
        <position position="58"/>
    </location>
</feature>
<dbReference type="InterPro" id="IPR001789">
    <property type="entry name" value="Sig_transdc_resp-reg_receiver"/>
</dbReference>
<reference evidence="3" key="2">
    <citation type="submission" date="2023-01" db="EMBL/GenBank/DDBJ databases">
        <title>Draft genome sequence of Algimonas ampicilliniresistens strain NBRC 108219.</title>
        <authorList>
            <person name="Sun Q."/>
            <person name="Mori K."/>
        </authorList>
    </citation>
    <scope>NUCLEOTIDE SEQUENCE</scope>
    <source>
        <strain evidence="3">NBRC 108219</strain>
    </source>
</reference>
<feature type="domain" description="Response regulatory" evidence="2">
    <location>
        <begin position="8"/>
        <end position="119"/>
    </location>
</feature>
<evidence type="ECO:0000313" key="4">
    <source>
        <dbReference type="Proteomes" id="UP001161391"/>
    </source>
</evidence>
<name>A0ABQ5VBY1_9PROT</name>
<dbReference type="Proteomes" id="UP001161391">
    <property type="component" value="Unassembled WGS sequence"/>
</dbReference>
<dbReference type="EMBL" id="BSNK01000002">
    <property type="protein sequence ID" value="GLQ24534.1"/>
    <property type="molecule type" value="Genomic_DNA"/>
</dbReference>
<evidence type="ECO:0000313" key="3">
    <source>
        <dbReference type="EMBL" id="GLQ24534.1"/>
    </source>
</evidence>